<evidence type="ECO:0000313" key="2">
    <source>
        <dbReference type="Proteomes" id="UP000326029"/>
    </source>
</evidence>
<keyword evidence="2" id="KW-1185">Reference proteome</keyword>
<protein>
    <submittedName>
        <fullName evidence="1">Uncharacterized protein</fullName>
    </submittedName>
</protein>
<evidence type="ECO:0000313" key="1">
    <source>
        <dbReference type="EMBL" id="QEV34128.1"/>
    </source>
</evidence>
<gene>
    <name evidence="1" type="ORF">CP977_19820</name>
</gene>
<dbReference type="EMBL" id="CP023693">
    <property type="protein sequence ID" value="QEV34128.1"/>
    <property type="molecule type" value="Genomic_DNA"/>
</dbReference>
<sequence>MGVGVGVGVGVGLGDAVAVGRSAFVSSSGGSWRRRDNRNHRPESTVATIFCDFFQRLVQARAMPAGGKITSRVMIRAGCCHQRRRGGGAGAYGCECGGGYTCVSPGECAPVVHEVTRSYTRCSRTGTLRTEIETLRGAGRSAGLVPDGKTARDCRERAVRAVGRGGRVGA</sequence>
<reference evidence="1 2" key="1">
    <citation type="submission" date="2017-09" db="EMBL/GenBank/DDBJ databases">
        <authorList>
            <person name="Lee N."/>
            <person name="Cho B.-K."/>
        </authorList>
    </citation>
    <scope>NUCLEOTIDE SEQUENCE [LARGE SCALE GENOMIC DNA]</scope>
    <source>
        <strain evidence="1 2">ATCC 19740</strain>
    </source>
</reference>
<name>A0ABX6BJB9_9ACTN</name>
<dbReference type="Proteomes" id="UP000326029">
    <property type="component" value="Chromosome"/>
</dbReference>
<organism evidence="1 2">
    <name type="scientific">Streptomyces cinereoruber</name>
    <dbReference type="NCBI Taxonomy" id="67260"/>
    <lineage>
        <taxon>Bacteria</taxon>
        <taxon>Bacillati</taxon>
        <taxon>Actinomycetota</taxon>
        <taxon>Actinomycetes</taxon>
        <taxon>Kitasatosporales</taxon>
        <taxon>Streptomycetaceae</taxon>
        <taxon>Streptomyces</taxon>
    </lineage>
</organism>
<proteinExistence type="predicted"/>
<accession>A0ABX6BJB9</accession>